<dbReference type="PROSITE" id="PS00086">
    <property type="entry name" value="CYTOCHROME_P450"/>
    <property type="match status" value="1"/>
</dbReference>
<evidence type="ECO:0000256" key="1">
    <source>
        <dbReference type="ARBA" id="ARBA00010617"/>
    </source>
</evidence>
<dbReference type="InterPro" id="IPR050196">
    <property type="entry name" value="Cytochrome_P450_Monoox"/>
</dbReference>
<dbReference type="RefSeq" id="WP_290246182.1">
    <property type="nucleotide sequence ID" value="NZ_JAUFQT010000001.1"/>
</dbReference>
<evidence type="ECO:0000256" key="7">
    <source>
        <dbReference type="RuleBase" id="RU000461"/>
    </source>
</evidence>
<dbReference type="CDD" id="cd20620">
    <property type="entry name" value="CYP132-like"/>
    <property type="match status" value="1"/>
</dbReference>
<dbReference type="Gene3D" id="1.10.630.10">
    <property type="entry name" value="Cytochrome P450"/>
    <property type="match status" value="1"/>
</dbReference>
<dbReference type="PRINTS" id="PR00385">
    <property type="entry name" value="P450"/>
</dbReference>
<dbReference type="PRINTS" id="PR00463">
    <property type="entry name" value="EP450I"/>
</dbReference>
<dbReference type="InterPro" id="IPR036396">
    <property type="entry name" value="Cyt_P450_sf"/>
</dbReference>
<dbReference type="InterPro" id="IPR017972">
    <property type="entry name" value="Cyt_P450_CS"/>
</dbReference>
<evidence type="ECO:0000256" key="4">
    <source>
        <dbReference type="ARBA" id="ARBA00023002"/>
    </source>
</evidence>
<keyword evidence="5 7" id="KW-0408">Iron</keyword>
<reference evidence="8 9" key="1">
    <citation type="submission" date="2024-09" db="EMBL/GenBank/DDBJ databases">
        <authorList>
            <person name="Sun Q."/>
            <person name="Mori K."/>
        </authorList>
    </citation>
    <scope>NUCLEOTIDE SEQUENCE [LARGE SCALE GENOMIC DNA]</scope>
    <source>
        <strain evidence="8 9">CECT 7682</strain>
    </source>
</reference>
<dbReference type="Proteomes" id="UP001589654">
    <property type="component" value="Unassembled WGS sequence"/>
</dbReference>
<dbReference type="SUPFAM" id="SSF48264">
    <property type="entry name" value="Cytochrome P450"/>
    <property type="match status" value="1"/>
</dbReference>
<keyword evidence="9" id="KW-1185">Reference proteome</keyword>
<dbReference type="InterPro" id="IPR001128">
    <property type="entry name" value="Cyt_P450"/>
</dbReference>
<evidence type="ECO:0000256" key="6">
    <source>
        <dbReference type="ARBA" id="ARBA00023033"/>
    </source>
</evidence>
<sequence length="451" mass="52207">MKKPLYTSKHPPGPKRLNPFSNLLGFRKDSLGFMKNIAEKYGDIAQFKIGHLRILLLNHPDFIKEVLSTQQDNFVKGRPLKMAKELLGEGLLTSEGDFHKHHSRIMQPAFHRKMMDIYSPVMSEFASRLMNGWKNGTSVDIFKEMVRMSTGIAGKTMFGVDLEEEAAEINQEFESIMDIFGRVTLPFAEYLLKLPLPGSIRFFKAKSRLDKIIYKIIEERRKTKLDKGDLLSLLLLAQETNKKDRGISNEEIRDEALTLLLTAFDTTSLALTWTWYLLSQNPLAEEELHEEVDQVLQGRQPTLDDYPKLKFTKMVFTEAMRLYPPIYVIVREARSNLTIGDYFIPKGTIVLMSPYLIHHDSRFHKDPMKFNPQSWAPSTNRQKSKYEYFPFSEGPRSCIGQHYAWLEGVMVIASISQFWRLKLVPDQVVEMAQLLNLRPKNGILMQLEKRK</sequence>
<organism evidence="8 9">
    <name type="scientific">Echinicola jeungdonensis</name>
    <dbReference type="NCBI Taxonomy" id="709343"/>
    <lineage>
        <taxon>Bacteria</taxon>
        <taxon>Pseudomonadati</taxon>
        <taxon>Bacteroidota</taxon>
        <taxon>Cytophagia</taxon>
        <taxon>Cytophagales</taxon>
        <taxon>Cyclobacteriaceae</taxon>
        <taxon>Echinicola</taxon>
    </lineage>
</organism>
<accession>A0ABV5J2G2</accession>
<protein>
    <submittedName>
        <fullName evidence="8">Cytochrome P450</fullName>
    </submittedName>
</protein>
<dbReference type="Pfam" id="PF00067">
    <property type="entry name" value="p450"/>
    <property type="match status" value="1"/>
</dbReference>
<dbReference type="PANTHER" id="PTHR24291">
    <property type="entry name" value="CYTOCHROME P450 FAMILY 4"/>
    <property type="match status" value="1"/>
</dbReference>
<keyword evidence="3 7" id="KW-0479">Metal-binding</keyword>
<keyword evidence="2 7" id="KW-0349">Heme</keyword>
<dbReference type="EMBL" id="JBHMEW010000037">
    <property type="protein sequence ID" value="MFB9211018.1"/>
    <property type="molecule type" value="Genomic_DNA"/>
</dbReference>
<comment type="caution">
    <text evidence="8">The sequence shown here is derived from an EMBL/GenBank/DDBJ whole genome shotgun (WGS) entry which is preliminary data.</text>
</comment>
<evidence type="ECO:0000256" key="3">
    <source>
        <dbReference type="ARBA" id="ARBA00022723"/>
    </source>
</evidence>
<dbReference type="InterPro" id="IPR002401">
    <property type="entry name" value="Cyt_P450_E_grp-I"/>
</dbReference>
<keyword evidence="6 7" id="KW-0503">Monooxygenase</keyword>
<evidence type="ECO:0000313" key="8">
    <source>
        <dbReference type="EMBL" id="MFB9211018.1"/>
    </source>
</evidence>
<dbReference type="PANTHER" id="PTHR24291:SF50">
    <property type="entry name" value="BIFUNCTIONAL ALBAFLAVENONE MONOOXYGENASE_TERPENE SYNTHASE"/>
    <property type="match status" value="1"/>
</dbReference>
<proteinExistence type="inferred from homology"/>
<evidence type="ECO:0000313" key="9">
    <source>
        <dbReference type="Proteomes" id="UP001589654"/>
    </source>
</evidence>
<evidence type="ECO:0000256" key="2">
    <source>
        <dbReference type="ARBA" id="ARBA00022617"/>
    </source>
</evidence>
<gene>
    <name evidence="8" type="ORF">ACFFUR_04310</name>
</gene>
<keyword evidence="4 7" id="KW-0560">Oxidoreductase</keyword>
<comment type="similarity">
    <text evidence="1 7">Belongs to the cytochrome P450 family.</text>
</comment>
<evidence type="ECO:0000256" key="5">
    <source>
        <dbReference type="ARBA" id="ARBA00023004"/>
    </source>
</evidence>
<name>A0ABV5J2G2_9BACT</name>